<comment type="subcellular location">
    <subcellularLocation>
        <location evidence="1">Cytoplasm</location>
    </subcellularLocation>
</comment>
<evidence type="ECO:0000256" key="14">
    <source>
        <dbReference type="PIRSR" id="PIRSR617867-1"/>
    </source>
</evidence>
<proteinExistence type="inferred from homology"/>
<dbReference type="SMART" id="SM00226">
    <property type="entry name" value="LMWPc"/>
    <property type="match status" value="1"/>
</dbReference>
<organism evidence="16 17">
    <name type="scientific">Rosistilla oblonga</name>
    <dbReference type="NCBI Taxonomy" id="2527990"/>
    <lineage>
        <taxon>Bacteria</taxon>
        <taxon>Pseudomonadati</taxon>
        <taxon>Planctomycetota</taxon>
        <taxon>Planctomycetia</taxon>
        <taxon>Pirellulales</taxon>
        <taxon>Pirellulaceae</taxon>
        <taxon>Rosistilla</taxon>
    </lineage>
</organism>
<accession>A0A518IV42</accession>
<dbReference type="InterPro" id="IPR023485">
    <property type="entry name" value="Ptyr_pPase"/>
</dbReference>
<evidence type="ECO:0000256" key="11">
    <source>
        <dbReference type="ARBA" id="ARBA00022840"/>
    </source>
</evidence>
<evidence type="ECO:0000256" key="2">
    <source>
        <dbReference type="ARBA" id="ARBA00007663"/>
    </source>
</evidence>
<keyword evidence="11" id="KW-0067">ATP-binding</keyword>
<reference evidence="16 17" key="1">
    <citation type="submission" date="2019-02" db="EMBL/GenBank/DDBJ databases">
        <title>Deep-cultivation of Planctomycetes and their phenomic and genomic characterization uncovers novel biology.</title>
        <authorList>
            <person name="Wiegand S."/>
            <person name="Jogler M."/>
            <person name="Boedeker C."/>
            <person name="Pinto D."/>
            <person name="Vollmers J."/>
            <person name="Rivas-Marin E."/>
            <person name="Kohn T."/>
            <person name="Peeters S.H."/>
            <person name="Heuer A."/>
            <person name="Rast P."/>
            <person name="Oberbeckmann S."/>
            <person name="Bunk B."/>
            <person name="Jeske O."/>
            <person name="Meyerdierks A."/>
            <person name="Storesund J.E."/>
            <person name="Kallscheuer N."/>
            <person name="Luecker S."/>
            <person name="Lage O.M."/>
            <person name="Pohl T."/>
            <person name="Merkel B.J."/>
            <person name="Hornburger P."/>
            <person name="Mueller R.-W."/>
            <person name="Bruemmer F."/>
            <person name="Labrenz M."/>
            <person name="Spormann A.M."/>
            <person name="Op den Camp H."/>
            <person name="Overmann J."/>
            <person name="Amann R."/>
            <person name="Jetten M.S.M."/>
            <person name="Mascher T."/>
            <person name="Medema M.H."/>
            <person name="Devos D.P."/>
            <person name="Kaster A.-K."/>
            <person name="Ovreas L."/>
            <person name="Rohde M."/>
            <person name="Galperin M.Y."/>
            <person name="Jogler C."/>
        </authorList>
    </citation>
    <scope>NUCLEOTIDE SEQUENCE [LARGE SCALE GENOMIC DNA]</scope>
    <source>
        <strain evidence="16 17">Mal33</strain>
    </source>
</reference>
<dbReference type="EMBL" id="CP036318">
    <property type="protein sequence ID" value="QDV56940.1"/>
    <property type="molecule type" value="Genomic_DNA"/>
</dbReference>
<feature type="active site" description="Nucleophile" evidence="14">
    <location>
        <position position="238"/>
    </location>
</feature>
<evidence type="ECO:0000256" key="1">
    <source>
        <dbReference type="ARBA" id="ARBA00004496"/>
    </source>
</evidence>
<gene>
    <name evidence="16" type="primary">ywlE</name>
    <name evidence="16" type="ORF">Mal33_29410</name>
</gene>
<sequence>MPTVIDLQRAEDPRDIVYLAVQALAEGKVIALPTETVYGLAASVLCADAVQRMTELKRKLEEQTPTGGKPRTEYSLAIAVKSADEAIDYMCHDSPLAIRFARRCWPGPVTLVVPCDPTRSAASCFPEAVRELVVSQSGHIGVRVVAHRLFEQLQKYCAGPIVICSANRCGSPSTTTGVAVVEQFGDDVPLVVDDGPTRYGGPSTVVRANGNQFKIIREGVVETAAIRQYARPSIVLVCTGNTCRSPMAEALLKKRIDERFGNSPSGAIIPSVSSVGLAAMPGDQAATQAVDVMRERGLDISGHESQPFGEQTIRSADLILTMTRSHRNAILQRWPHAQDRVFTVRRDGGDISDPVGSPVQIYQACADQIDRELAQWVESLGPEWLAIPESGEEGENQ</sequence>
<evidence type="ECO:0000256" key="3">
    <source>
        <dbReference type="ARBA" id="ARBA00011063"/>
    </source>
</evidence>
<dbReference type="PANTHER" id="PTHR17490:SF16">
    <property type="entry name" value="THREONYLCARBAMOYL-AMP SYNTHASE"/>
    <property type="match status" value="1"/>
</dbReference>
<keyword evidence="17" id="KW-1185">Reference proteome</keyword>
<keyword evidence="8" id="KW-0548">Nucleotidyltransferase</keyword>
<dbReference type="GO" id="GO:0005737">
    <property type="term" value="C:cytoplasm"/>
    <property type="evidence" value="ECO:0007669"/>
    <property type="project" value="UniProtKB-SubCell"/>
</dbReference>
<dbReference type="EC" id="2.7.7.87" evidence="4"/>
<feature type="domain" description="YrdC-like" evidence="15">
    <location>
        <begin position="14"/>
        <end position="221"/>
    </location>
</feature>
<evidence type="ECO:0000256" key="4">
    <source>
        <dbReference type="ARBA" id="ARBA00012584"/>
    </source>
</evidence>
<dbReference type="Gene3D" id="3.40.50.2300">
    <property type="match status" value="1"/>
</dbReference>
<dbReference type="GO" id="GO:0005524">
    <property type="term" value="F:ATP binding"/>
    <property type="evidence" value="ECO:0007669"/>
    <property type="project" value="UniProtKB-KW"/>
</dbReference>
<comment type="similarity">
    <text evidence="2">Belongs to the SUA5 family.</text>
</comment>
<evidence type="ECO:0000256" key="7">
    <source>
        <dbReference type="ARBA" id="ARBA00022694"/>
    </source>
</evidence>
<evidence type="ECO:0000256" key="13">
    <source>
        <dbReference type="ARBA" id="ARBA00048366"/>
    </source>
</evidence>
<dbReference type="InterPro" id="IPR017945">
    <property type="entry name" value="DHBP_synth_RibB-like_a/b_dom"/>
</dbReference>
<dbReference type="PANTHER" id="PTHR17490">
    <property type="entry name" value="SUA5"/>
    <property type="match status" value="1"/>
</dbReference>
<dbReference type="RefSeq" id="WP_145285920.1">
    <property type="nucleotide sequence ID" value="NZ_CP036318.1"/>
</dbReference>
<dbReference type="GO" id="GO:0003725">
    <property type="term" value="F:double-stranded RNA binding"/>
    <property type="evidence" value="ECO:0007669"/>
    <property type="project" value="InterPro"/>
</dbReference>
<keyword evidence="9" id="KW-0547">Nucleotide-binding</keyword>
<dbReference type="PRINTS" id="PR00719">
    <property type="entry name" value="LMWPTPASE"/>
</dbReference>
<evidence type="ECO:0000256" key="9">
    <source>
        <dbReference type="ARBA" id="ARBA00022741"/>
    </source>
</evidence>
<dbReference type="InterPro" id="IPR050156">
    <property type="entry name" value="TC-AMP_synthase_SUA5"/>
</dbReference>
<dbReference type="CDD" id="cd16344">
    <property type="entry name" value="LMWPAP"/>
    <property type="match status" value="1"/>
</dbReference>
<comment type="catalytic activity">
    <reaction evidence="13">
        <text>L-threonine + hydrogencarbonate + ATP = L-threonylcarbamoyladenylate + diphosphate + H2O</text>
        <dbReference type="Rhea" id="RHEA:36407"/>
        <dbReference type="ChEBI" id="CHEBI:15377"/>
        <dbReference type="ChEBI" id="CHEBI:17544"/>
        <dbReference type="ChEBI" id="CHEBI:30616"/>
        <dbReference type="ChEBI" id="CHEBI:33019"/>
        <dbReference type="ChEBI" id="CHEBI:57926"/>
        <dbReference type="ChEBI" id="CHEBI:73682"/>
        <dbReference type="EC" id="2.7.7.87"/>
    </reaction>
</comment>
<dbReference type="Proteomes" id="UP000316770">
    <property type="component" value="Chromosome"/>
</dbReference>
<dbReference type="GO" id="GO:0004725">
    <property type="term" value="F:protein tyrosine phosphatase activity"/>
    <property type="evidence" value="ECO:0007669"/>
    <property type="project" value="InterPro"/>
</dbReference>
<evidence type="ECO:0000259" key="15">
    <source>
        <dbReference type="PROSITE" id="PS51163"/>
    </source>
</evidence>
<evidence type="ECO:0000256" key="12">
    <source>
        <dbReference type="ARBA" id="ARBA00029774"/>
    </source>
</evidence>
<dbReference type="SUPFAM" id="SSF52788">
    <property type="entry name" value="Phosphotyrosine protein phosphatases I"/>
    <property type="match status" value="1"/>
</dbReference>
<dbReference type="InterPro" id="IPR036196">
    <property type="entry name" value="Ptyr_pPase_sf"/>
</dbReference>
<evidence type="ECO:0000256" key="5">
    <source>
        <dbReference type="ARBA" id="ARBA00022490"/>
    </source>
</evidence>
<protein>
    <recommendedName>
        <fullName evidence="12">L-threonylcarbamoyladenylate synthase</fullName>
        <ecNumber evidence="4">2.7.7.87</ecNumber>
    </recommendedName>
    <alternativeName>
        <fullName evidence="12">L-threonylcarbamoyladenylate synthase</fullName>
    </alternativeName>
</protein>
<dbReference type="GO" id="GO:0006450">
    <property type="term" value="P:regulation of translational fidelity"/>
    <property type="evidence" value="ECO:0007669"/>
    <property type="project" value="TreeGrafter"/>
</dbReference>
<keyword evidence="10 16" id="KW-0378">Hydrolase</keyword>
<dbReference type="InterPro" id="IPR017867">
    <property type="entry name" value="Tyr_phospatase_low_mol_wt"/>
</dbReference>
<dbReference type="Pfam" id="PF01451">
    <property type="entry name" value="LMWPc"/>
    <property type="match status" value="1"/>
</dbReference>
<feature type="active site" evidence="14">
    <location>
        <position position="244"/>
    </location>
</feature>
<dbReference type="SUPFAM" id="SSF55821">
    <property type="entry name" value="YrdC/RibB"/>
    <property type="match status" value="1"/>
</dbReference>
<keyword evidence="5" id="KW-0963">Cytoplasm</keyword>
<name>A0A518IV42_9BACT</name>
<dbReference type="Pfam" id="PF01300">
    <property type="entry name" value="Sua5_yciO_yrdC"/>
    <property type="match status" value="1"/>
</dbReference>
<evidence type="ECO:0000313" key="17">
    <source>
        <dbReference type="Proteomes" id="UP000316770"/>
    </source>
</evidence>
<dbReference type="PROSITE" id="PS51163">
    <property type="entry name" value="YRDC"/>
    <property type="match status" value="1"/>
</dbReference>
<keyword evidence="6" id="KW-0808">Transferase</keyword>
<dbReference type="GO" id="GO:0000049">
    <property type="term" value="F:tRNA binding"/>
    <property type="evidence" value="ECO:0007669"/>
    <property type="project" value="TreeGrafter"/>
</dbReference>
<dbReference type="GO" id="GO:0061710">
    <property type="term" value="F:L-threonylcarbamoyladenylate synthase"/>
    <property type="evidence" value="ECO:0007669"/>
    <property type="project" value="UniProtKB-EC"/>
</dbReference>
<feature type="active site" description="Proton donor" evidence="14">
    <location>
        <position position="353"/>
    </location>
</feature>
<evidence type="ECO:0000256" key="8">
    <source>
        <dbReference type="ARBA" id="ARBA00022695"/>
    </source>
</evidence>
<dbReference type="Gene3D" id="3.90.870.10">
    <property type="entry name" value="DHBP synthase"/>
    <property type="match status" value="1"/>
</dbReference>
<evidence type="ECO:0000256" key="6">
    <source>
        <dbReference type="ARBA" id="ARBA00022679"/>
    </source>
</evidence>
<evidence type="ECO:0000256" key="10">
    <source>
        <dbReference type="ARBA" id="ARBA00022801"/>
    </source>
</evidence>
<dbReference type="AlphaFoldDB" id="A0A518IV42"/>
<dbReference type="GO" id="GO:0008033">
    <property type="term" value="P:tRNA processing"/>
    <property type="evidence" value="ECO:0007669"/>
    <property type="project" value="UniProtKB-KW"/>
</dbReference>
<keyword evidence="7" id="KW-0819">tRNA processing</keyword>
<evidence type="ECO:0000313" key="16">
    <source>
        <dbReference type="EMBL" id="QDV56940.1"/>
    </source>
</evidence>
<dbReference type="InterPro" id="IPR006070">
    <property type="entry name" value="Sua5-like_dom"/>
</dbReference>
<comment type="similarity">
    <text evidence="3">Belongs to the low molecular weight phosphotyrosine protein phosphatase family.</text>
</comment>